<dbReference type="PANTHER" id="PTHR47506">
    <property type="entry name" value="TRANSCRIPTIONAL REGULATORY PROTEIN"/>
    <property type="match status" value="1"/>
</dbReference>
<dbReference type="GO" id="GO:0003677">
    <property type="term" value="F:DNA binding"/>
    <property type="evidence" value="ECO:0007669"/>
    <property type="project" value="UniProtKB-UniRule"/>
</dbReference>
<evidence type="ECO:0000256" key="1">
    <source>
        <dbReference type="ARBA" id="ARBA00023015"/>
    </source>
</evidence>
<sequence length="196" mass="21342">MTKTQGRPRGFDRDAALERAMIEFWSRGYEATSIATLTSAMGINPPSLYAAFGDKRKLFHEAVERYAGTHGMVTVRALAEEPVARDAMARLLREAARVYSDPSHPPGCLVITAAVNVTSEEVKAELREGRAASKRAFEQKIQADVDAGRLPPDTDAHALATYYAAVVQGMSTQSCDGATREELEQVADLAMRAWPA</sequence>
<dbReference type="PANTHER" id="PTHR47506:SF1">
    <property type="entry name" value="HTH-TYPE TRANSCRIPTIONAL REGULATOR YJDC"/>
    <property type="match status" value="1"/>
</dbReference>
<proteinExistence type="predicted"/>
<dbReference type="PROSITE" id="PS01081">
    <property type="entry name" value="HTH_TETR_1"/>
    <property type="match status" value="1"/>
</dbReference>
<evidence type="ECO:0000313" key="6">
    <source>
        <dbReference type="EMBL" id="RJL24844.1"/>
    </source>
</evidence>
<comment type="caution">
    <text evidence="6">The sequence shown here is derived from an EMBL/GenBank/DDBJ whole genome shotgun (WGS) entry which is preliminary data.</text>
</comment>
<dbReference type="InterPro" id="IPR036271">
    <property type="entry name" value="Tet_transcr_reg_TetR-rel_C_sf"/>
</dbReference>
<evidence type="ECO:0000256" key="3">
    <source>
        <dbReference type="ARBA" id="ARBA00023163"/>
    </source>
</evidence>
<evidence type="ECO:0000259" key="5">
    <source>
        <dbReference type="PROSITE" id="PS50977"/>
    </source>
</evidence>
<keyword evidence="1" id="KW-0805">Transcription regulation</keyword>
<dbReference type="Pfam" id="PF00440">
    <property type="entry name" value="TetR_N"/>
    <property type="match status" value="1"/>
</dbReference>
<dbReference type="InterPro" id="IPR009057">
    <property type="entry name" value="Homeodomain-like_sf"/>
</dbReference>
<evidence type="ECO:0000313" key="7">
    <source>
        <dbReference type="Proteomes" id="UP000265768"/>
    </source>
</evidence>
<evidence type="ECO:0000256" key="2">
    <source>
        <dbReference type="ARBA" id="ARBA00023125"/>
    </source>
</evidence>
<dbReference type="InterPro" id="IPR011075">
    <property type="entry name" value="TetR_C"/>
</dbReference>
<evidence type="ECO:0000256" key="4">
    <source>
        <dbReference type="PROSITE-ProRule" id="PRU00335"/>
    </source>
</evidence>
<name>A0A3A4ADT6_9ACTN</name>
<dbReference type="SUPFAM" id="SSF46689">
    <property type="entry name" value="Homeodomain-like"/>
    <property type="match status" value="1"/>
</dbReference>
<gene>
    <name evidence="6" type="ORF">D5H75_29145</name>
</gene>
<dbReference type="Gene3D" id="1.10.10.60">
    <property type="entry name" value="Homeodomain-like"/>
    <property type="match status" value="1"/>
</dbReference>
<dbReference type="OrthoDB" id="9805134at2"/>
<organism evidence="6 7">
    <name type="scientific">Bailinhaonella thermotolerans</name>
    <dbReference type="NCBI Taxonomy" id="1070861"/>
    <lineage>
        <taxon>Bacteria</taxon>
        <taxon>Bacillati</taxon>
        <taxon>Actinomycetota</taxon>
        <taxon>Actinomycetes</taxon>
        <taxon>Streptosporangiales</taxon>
        <taxon>Streptosporangiaceae</taxon>
        <taxon>Bailinhaonella</taxon>
    </lineage>
</organism>
<feature type="DNA-binding region" description="H-T-H motif" evidence="4">
    <location>
        <begin position="33"/>
        <end position="52"/>
    </location>
</feature>
<keyword evidence="7" id="KW-1185">Reference proteome</keyword>
<keyword evidence="3" id="KW-0804">Transcription</keyword>
<protein>
    <submittedName>
        <fullName evidence="6">TetR/AcrR family transcriptional regulator</fullName>
    </submittedName>
</protein>
<dbReference type="InterPro" id="IPR023772">
    <property type="entry name" value="DNA-bd_HTH_TetR-type_CS"/>
</dbReference>
<dbReference type="EMBL" id="QZEY01000014">
    <property type="protein sequence ID" value="RJL24844.1"/>
    <property type="molecule type" value="Genomic_DNA"/>
</dbReference>
<accession>A0A3A4ADT6</accession>
<dbReference type="Proteomes" id="UP000265768">
    <property type="component" value="Unassembled WGS sequence"/>
</dbReference>
<dbReference type="InterPro" id="IPR001647">
    <property type="entry name" value="HTH_TetR"/>
</dbReference>
<dbReference type="PROSITE" id="PS50977">
    <property type="entry name" value="HTH_TETR_2"/>
    <property type="match status" value="1"/>
</dbReference>
<dbReference type="SUPFAM" id="SSF48498">
    <property type="entry name" value="Tetracyclin repressor-like, C-terminal domain"/>
    <property type="match status" value="1"/>
</dbReference>
<dbReference type="AlphaFoldDB" id="A0A3A4ADT6"/>
<dbReference type="Pfam" id="PF16925">
    <property type="entry name" value="TetR_C_13"/>
    <property type="match status" value="1"/>
</dbReference>
<dbReference type="RefSeq" id="WP_119929760.1">
    <property type="nucleotide sequence ID" value="NZ_QZEY01000014.1"/>
</dbReference>
<keyword evidence="2 4" id="KW-0238">DNA-binding</keyword>
<reference evidence="6 7" key="1">
    <citation type="submission" date="2018-09" db="EMBL/GenBank/DDBJ databases">
        <title>YIM 75507 draft genome.</title>
        <authorList>
            <person name="Tang S."/>
            <person name="Feng Y."/>
        </authorList>
    </citation>
    <scope>NUCLEOTIDE SEQUENCE [LARGE SCALE GENOMIC DNA]</scope>
    <source>
        <strain evidence="6 7">YIM 75507</strain>
    </source>
</reference>
<dbReference type="Gene3D" id="1.10.357.10">
    <property type="entry name" value="Tetracycline Repressor, domain 2"/>
    <property type="match status" value="1"/>
</dbReference>
<feature type="domain" description="HTH tetR-type" evidence="5">
    <location>
        <begin position="10"/>
        <end position="70"/>
    </location>
</feature>